<evidence type="ECO:0000313" key="3">
    <source>
        <dbReference type="Proteomes" id="UP000276133"/>
    </source>
</evidence>
<keyword evidence="2" id="KW-0808">Transferase</keyword>
<sequence length="327" mass="38300">KLPLNARMINLNNYPPNISPVAKRQFSVIMQRVKSENVNNPDKCIQILKQNIQFIFNKEIKQLVDQFKMSFIDPAVKNFNKNKTNPKISENDMLVFLLSLIEDAKNNIFETDSENFESKYASNDLAKRKLDSESSEDVTGSELSDESLRKKSKCLANEINLNDNQKNVKKELIFDSDTKFVLGKNVNDVFLEIQQQFYEVNSEDSNSSVTLNDSINPKSIYSRFPNLFRYEADQQDRQWLNENHIIKRKNIKCNILLLDDIFELFKNNFKLNSNVVVNEKNDDNRQEQNETQDEKDLILKNLKTFCLPEFILNKLNKRYSIKNSKFI</sequence>
<dbReference type="GO" id="GO:0016740">
    <property type="term" value="F:transferase activity"/>
    <property type="evidence" value="ECO:0007669"/>
    <property type="project" value="UniProtKB-KW"/>
</dbReference>
<dbReference type="PANTHER" id="PTHR23399:SF2">
    <property type="entry name" value="DEOXYNUCLEOTIDYLTRANSFERASE TERMINAL-INTERACTING PROTEIN 1"/>
    <property type="match status" value="1"/>
</dbReference>
<dbReference type="GO" id="GO:0003677">
    <property type="term" value="F:DNA binding"/>
    <property type="evidence" value="ECO:0007669"/>
    <property type="project" value="InterPro"/>
</dbReference>
<dbReference type="GO" id="GO:0031491">
    <property type="term" value="F:nucleosome binding"/>
    <property type="evidence" value="ECO:0007669"/>
    <property type="project" value="TreeGrafter"/>
</dbReference>
<feature type="domain" description="TdIF1 C-terminal" evidence="1">
    <location>
        <begin position="219"/>
        <end position="276"/>
    </location>
</feature>
<dbReference type="InterPro" id="IPR049121">
    <property type="entry name" value="TdIF1_C"/>
</dbReference>
<proteinExistence type="predicted"/>
<accession>A0A3M7P858</accession>
<reference evidence="2 3" key="1">
    <citation type="journal article" date="2018" name="Sci. Rep.">
        <title>Genomic signatures of local adaptation to the degree of environmental predictability in rotifers.</title>
        <authorList>
            <person name="Franch-Gras L."/>
            <person name="Hahn C."/>
            <person name="Garcia-Roger E.M."/>
            <person name="Carmona M.J."/>
            <person name="Serra M."/>
            <person name="Gomez A."/>
        </authorList>
    </citation>
    <scope>NUCLEOTIDE SEQUENCE [LARGE SCALE GENOMIC DNA]</scope>
    <source>
        <strain evidence="2">HYR1</strain>
    </source>
</reference>
<dbReference type="PANTHER" id="PTHR23399">
    <property type="entry name" value="DEOXYNUCLEOTIDYLTRANSFERASE TERMINAL-INTERACTING PROTEIN 1"/>
    <property type="match status" value="1"/>
</dbReference>
<keyword evidence="3" id="KW-1185">Reference proteome</keyword>
<dbReference type="AlphaFoldDB" id="A0A3M7P858"/>
<dbReference type="Pfam" id="PF21229">
    <property type="entry name" value="TdIF1_2nd"/>
    <property type="match status" value="1"/>
</dbReference>
<evidence type="ECO:0000259" key="1">
    <source>
        <dbReference type="Pfam" id="PF21229"/>
    </source>
</evidence>
<dbReference type="STRING" id="10195.A0A3M7P858"/>
<protein>
    <submittedName>
        <fullName evidence="2">Deoxynucleotidyltransferase terminal-interacting 1</fullName>
    </submittedName>
</protein>
<dbReference type="Proteomes" id="UP000276133">
    <property type="component" value="Unassembled WGS sequence"/>
</dbReference>
<comment type="caution">
    <text evidence="2">The sequence shown here is derived from an EMBL/GenBank/DDBJ whole genome shotgun (WGS) entry which is preliminary data.</text>
</comment>
<feature type="non-terminal residue" evidence="2">
    <location>
        <position position="1"/>
    </location>
</feature>
<name>A0A3M7P858_BRAPC</name>
<dbReference type="InterPro" id="IPR026064">
    <property type="entry name" value="TdIF1"/>
</dbReference>
<dbReference type="GO" id="GO:0005634">
    <property type="term" value="C:nucleus"/>
    <property type="evidence" value="ECO:0007669"/>
    <property type="project" value="TreeGrafter"/>
</dbReference>
<evidence type="ECO:0000313" key="2">
    <source>
        <dbReference type="EMBL" id="RMZ94884.1"/>
    </source>
</evidence>
<gene>
    <name evidence="2" type="ORF">BpHYR1_017654</name>
</gene>
<organism evidence="2 3">
    <name type="scientific">Brachionus plicatilis</name>
    <name type="common">Marine rotifer</name>
    <name type="synonym">Brachionus muelleri</name>
    <dbReference type="NCBI Taxonomy" id="10195"/>
    <lineage>
        <taxon>Eukaryota</taxon>
        <taxon>Metazoa</taxon>
        <taxon>Spiralia</taxon>
        <taxon>Gnathifera</taxon>
        <taxon>Rotifera</taxon>
        <taxon>Eurotatoria</taxon>
        <taxon>Monogononta</taxon>
        <taxon>Pseudotrocha</taxon>
        <taxon>Ploima</taxon>
        <taxon>Brachionidae</taxon>
        <taxon>Brachionus</taxon>
    </lineage>
</organism>
<dbReference type="OrthoDB" id="5860246at2759"/>
<dbReference type="EMBL" id="REGN01012753">
    <property type="protein sequence ID" value="RMZ94884.1"/>
    <property type="molecule type" value="Genomic_DNA"/>
</dbReference>